<organism evidence="1 2">
    <name type="scientific">Peronospora matthiolae</name>
    <dbReference type="NCBI Taxonomy" id="2874970"/>
    <lineage>
        <taxon>Eukaryota</taxon>
        <taxon>Sar</taxon>
        <taxon>Stramenopiles</taxon>
        <taxon>Oomycota</taxon>
        <taxon>Peronosporomycetes</taxon>
        <taxon>Peronosporales</taxon>
        <taxon>Peronosporaceae</taxon>
        <taxon>Peronospora</taxon>
    </lineage>
</organism>
<accession>A0AAV1VNU9</accession>
<dbReference type="EMBL" id="CAKLBY020000388">
    <property type="protein sequence ID" value="CAK7947895.1"/>
    <property type="molecule type" value="Genomic_DNA"/>
</dbReference>
<gene>
    <name evidence="1" type="ORF">PM001_LOCUS33045</name>
</gene>
<comment type="caution">
    <text evidence="1">The sequence shown here is derived from an EMBL/GenBank/DDBJ whole genome shotgun (WGS) entry which is preliminary data.</text>
</comment>
<sequence length="130" mass="15215">MDDKNVATCLLRIFRNSYENVVLKLEMSSAELQTHDIEKVLMNENIKRQGEKKTSVNTEEASKTISTERESRQCTFWSKKEHTVDRCWTKQKKENRGAQRGGNARGRGVDRVQWQEYSNNHFFGRVAFDV</sequence>
<dbReference type="AlphaFoldDB" id="A0AAV1VNU9"/>
<reference evidence="1" key="1">
    <citation type="submission" date="2024-01" db="EMBL/GenBank/DDBJ databases">
        <authorList>
            <person name="Webb A."/>
        </authorList>
    </citation>
    <scope>NUCLEOTIDE SEQUENCE</scope>
    <source>
        <strain evidence="1">Pm1</strain>
    </source>
</reference>
<dbReference type="Proteomes" id="UP001162060">
    <property type="component" value="Unassembled WGS sequence"/>
</dbReference>
<protein>
    <submittedName>
        <fullName evidence="1">Uncharacterized protein</fullName>
    </submittedName>
</protein>
<proteinExistence type="predicted"/>
<evidence type="ECO:0000313" key="1">
    <source>
        <dbReference type="EMBL" id="CAK7947895.1"/>
    </source>
</evidence>
<evidence type="ECO:0000313" key="2">
    <source>
        <dbReference type="Proteomes" id="UP001162060"/>
    </source>
</evidence>
<name>A0AAV1VNU9_9STRA</name>